<evidence type="ECO:0000256" key="3">
    <source>
        <dbReference type="ARBA" id="ARBA00022692"/>
    </source>
</evidence>
<evidence type="ECO:0000313" key="9">
    <source>
        <dbReference type="EMBL" id="KAJ3647947.1"/>
    </source>
</evidence>
<dbReference type="GO" id="GO:0007165">
    <property type="term" value="P:signal transduction"/>
    <property type="evidence" value="ECO:0007669"/>
    <property type="project" value="UniProtKB-KW"/>
</dbReference>
<name>A0AA38M9T1_9CUCU</name>
<comment type="subcellular location">
    <subcellularLocation>
        <location evidence="1">Cell membrane</location>
        <topology evidence="1">Multi-pass membrane protein</topology>
    </subcellularLocation>
</comment>
<keyword evidence="10" id="KW-1185">Reference proteome</keyword>
<reference evidence="9" key="1">
    <citation type="journal article" date="2023" name="G3 (Bethesda)">
        <title>Whole genome assemblies of Zophobas morio and Tenebrio molitor.</title>
        <authorList>
            <person name="Kaur S."/>
            <person name="Stinson S.A."/>
            <person name="diCenzo G.C."/>
        </authorList>
    </citation>
    <scope>NUCLEOTIDE SEQUENCE</scope>
    <source>
        <strain evidence="9">QUZm001</strain>
    </source>
</reference>
<evidence type="ECO:0000256" key="6">
    <source>
        <dbReference type="ARBA" id="ARBA00023170"/>
    </source>
</evidence>
<dbReference type="GO" id="GO:0030424">
    <property type="term" value="C:axon"/>
    <property type="evidence" value="ECO:0007669"/>
    <property type="project" value="TreeGrafter"/>
</dbReference>
<keyword evidence="3 8" id="KW-0812">Transmembrane</keyword>
<evidence type="ECO:0000256" key="7">
    <source>
        <dbReference type="ARBA" id="ARBA00023224"/>
    </source>
</evidence>
<dbReference type="GO" id="GO:0008049">
    <property type="term" value="P:male courtship behavior"/>
    <property type="evidence" value="ECO:0007669"/>
    <property type="project" value="TreeGrafter"/>
</dbReference>
<dbReference type="Pfam" id="PF08395">
    <property type="entry name" value="7tm_7"/>
    <property type="match status" value="1"/>
</dbReference>
<keyword evidence="4 8" id="KW-1133">Transmembrane helix</keyword>
<evidence type="ECO:0000256" key="5">
    <source>
        <dbReference type="ARBA" id="ARBA00023136"/>
    </source>
</evidence>
<organism evidence="9 10">
    <name type="scientific">Zophobas morio</name>
    <dbReference type="NCBI Taxonomy" id="2755281"/>
    <lineage>
        <taxon>Eukaryota</taxon>
        <taxon>Metazoa</taxon>
        <taxon>Ecdysozoa</taxon>
        <taxon>Arthropoda</taxon>
        <taxon>Hexapoda</taxon>
        <taxon>Insecta</taxon>
        <taxon>Pterygota</taxon>
        <taxon>Neoptera</taxon>
        <taxon>Endopterygota</taxon>
        <taxon>Coleoptera</taxon>
        <taxon>Polyphaga</taxon>
        <taxon>Cucujiformia</taxon>
        <taxon>Tenebrionidae</taxon>
        <taxon>Zophobas</taxon>
    </lineage>
</organism>
<feature type="transmembrane region" description="Helical" evidence="8">
    <location>
        <begin position="39"/>
        <end position="61"/>
    </location>
</feature>
<evidence type="ECO:0000256" key="4">
    <source>
        <dbReference type="ARBA" id="ARBA00022989"/>
    </source>
</evidence>
<dbReference type="InterPro" id="IPR013604">
    <property type="entry name" value="7TM_chemorcpt"/>
</dbReference>
<dbReference type="GO" id="GO:0007635">
    <property type="term" value="P:chemosensory behavior"/>
    <property type="evidence" value="ECO:0007669"/>
    <property type="project" value="TreeGrafter"/>
</dbReference>
<feature type="transmembrane region" description="Helical" evidence="8">
    <location>
        <begin position="108"/>
        <end position="133"/>
    </location>
</feature>
<sequence>MQTYHFRLLLILHIVFVVSVIYALTVWCHLLKITVLQSFILGSVIDIYYEFLVVILLNTLINNFGSRYRDLNTKLIKIRSTSSLNELRHVVQNYRLLGESIDLFNEMFAFQILLIILHCGLQAVGCLDIIYTLNLQFEGMLIHNLSVLGLIIWCLAMIIIPIESSHREIEKFLELSCEIQHRANEDTKEWEIATILKDYAENFKREFTADEFLKINKRLILSIIGSVTTYFIIAVQFNSIH</sequence>
<comment type="caution">
    <text evidence="9">The sequence shown here is derived from an EMBL/GenBank/DDBJ whole genome shotgun (WGS) entry which is preliminary data.</text>
</comment>
<dbReference type="GO" id="GO:0030425">
    <property type="term" value="C:dendrite"/>
    <property type="evidence" value="ECO:0007669"/>
    <property type="project" value="TreeGrafter"/>
</dbReference>
<dbReference type="Proteomes" id="UP001168821">
    <property type="component" value="Unassembled WGS sequence"/>
</dbReference>
<feature type="transmembrane region" description="Helical" evidence="8">
    <location>
        <begin position="6"/>
        <end position="27"/>
    </location>
</feature>
<dbReference type="EMBL" id="JALNTZ010000006">
    <property type="protein sequence ID" value="KAJ3647947.1"/>
    <property type="molecule type" value="Genomic_DNA"/>
</dbReference>
<keyword evidence="6" id="KW-0675">Receptor</keyword>
<dbReference type="GO" id="GO:0043025">
    <property type="term" value="C:neuronal cell body"/>
    <property type="evidence" value="ECO:0007669"/>
    <property type="project" value="TreeGrafter"/>
</dbReference>
<evidence type="ECO:0000256" key="1">
    <source>
        <dbReference type="ARBA" id="ARBA00004651"/>
    </source>
</evidence>
<evidence type="ECO:0000256" key="2">
    <source>
        <dbReference type="ARBA" id="ARBA00022475"/>
    </source>
</evidence>
<dbReference type="GO" id="GO:0050909">
    <property type="term" value="P:sensory perception of taste"/>
    <property type="evidence" value="ECO:0007669"/>
    <property type="project" value="InterPro"/>
</dbReference>
<evidence type="ECO:0000313" key="10">
    <source>
        <dbReference type="Proteomes" id="UP001168821"/>
    </source>
</evidence>
<keyword evidence="7" id="KW-0807">Transducer</keyword>
<dbReference type="GO" id="GO:0005886">
    <property type="term" value="C:plasma membrane"/>
    <property type="evidence" value="ECO:0007669"/>
    <property type="project" value="UniProtKB-SubCell"/>
</dbReference>
<dbReference type="PANTHER" id="PTHR21143">
    <property type="entry name" value="INVERTEBRATE GUSTATORY RECEPTOR"/>
    <property type="match status" value="1"/>
</dbReference>
<gene>
    <name evidence="9" type="ORF">Zmor_019789</name>
</gene>
<keyword evidence="5 8" id="KW-0472">Membrane</keyword>
<keyword evidence="2" id="KW-1003">Cell membrane</keyword>
<accession>A0AA38M9T1</accession>
<protein>
    <recommendedName>
        <fullName evidence="11">Gustatory receptor</fullName>
    </recommendedName>
</protein>
<proteinExistence type="predicted"/>
<evidence type="ECO:0000256" key="8">
    <source>
        <dbReference type="SAM" id="Phobius"/>
    </source>
</evidence>
<dbReference type="PANTHER" id="PTHR21143:SF104">
    <property type="entry name" value="GUSTATORY RECEPTOR 8A-RELATED"/>
    <property type="match status" value="1"/>
</dbReference>
<evidence type="ECO:0008006" key="11">
    <source>
        <dbReference type="Google" id="ProtNLM"/>
    </source>
</evidence>
<feature type="transmembrane region" description="Helical" evidence="8">
    <location>
        <begin position="219"/>
        <end position="237"/>
    </location>
</feature>
<dbReference type="AlphaFoldDB" id="A0AA38M9T1"/>
<feature type="transmembrane region" description="Helical" evidence="8">
    <location>
        <begin position="145"/>
        <end position="162"/>
    </location>
</feature>